<keyword evidence="2" id="KW-1185">Reference proteome</keyword>
<evidence type="ECO:0008006" key="3">
    <source>
        <dbReference type="Google" id="ProtNLM"/>
    </source>
</evidence>
<evidence type="ECO:0000313" key="2">
    <source>
        <dbReference type="Proteomes" id="UP001198565"/>
    </source>
</evidence>
<dbReference type="EMBL" id="JAINVZ010000004">
    <property type="protein sequence ID" value="MBY8884886.1"/>
    <property type="molecule type" value="Genomic_DNA"/>
</dbReference>
<name>A0ABS7QNX7_9ACTN</name>
<dbReference type="Proteomes" id="UP001198565">
    <property type="component" value="Unassembled WGS sequence"/>
</dbReference>
<sequence length="193" mass="21319">MLPPGWVRVPLREGTRDAVEELVLARLRHIPPHIPRDHATAYRLAVRQALNAQVAAARAANGLDLYLPVQPRYRAALAASFLVSEVVLPGTMSPRAVLDALCAGRRRDLTDIAGFPAVRREYVRPAAPERDVPLASRHVDYALPVPRDPHRYLAVTFATAGNGDPDSEFTRAVVELFDALMTTFRWTLKAEVA</sequence>
<organism evidence="1 2">
    <name type="scientific">Streptantibioticus parmotrematis</name>
    <dbReference type="NCBI Taxonomy" id="2873249"/>
    <lineage>
        <taxon>Bacteria</taxon>
        <taxon>Bacillati</taxon>
        <taxon>Actinomycetota</taxon>
        <taxon>Actinomycetes</taxon>
        <taxon>Kitasatosporales</taxon>
        <taxon>Streptomycetaceae</taxon>
        <taxon>Streptantibioticus</taxon>
    </lineage>
</organism>
<dbReference type="RefSeq" id="WP_222975705.1">
    <property type="nucleotide sequence ID" value="NZ_JAINVZ010000004.1"/>
</dbReference>
<comment type="caution">
    <text evidence="1">The sequence shown here is derived from an EMBL/GenBank/DDBJ whole genome shotgun (WGS) entry which is preliminary data.</text>
</comment>
<reference evidence="1 2" key="1">
    <citation type="submission" date="2021-08" db="EMBL/GenBank/DDBJ databases">
        <title>Streptomyces sp. PTM05 isolated from lichen.</title>
        <authorList>
            <person name="Somphong A."/>
            <person name="Phongsopitanun W."/>
            <person name="Tanasupawat S."/>
        </authorList>
    </citation>
    <scope>NUCLEOTIDE SEQUENCE [LARGE SCALE GENOMIC DNA]</scope>
    <source>
        <strain evidence="1 2">Ptm05</strain>
    </source>
</reference>
<gene>
    <name evidence="1" type="ORF">K7472_08495</name>
</gene>
<protein>
    <recommendedName>
        <fullName evidence="3">Condensation domain-containing protein</fullName>
    </recommendedName>
</protein>
<accession>A0ABS7QNX7</accession>
<evidence type="ECO:0000313" key="1">
    <source>
        <dbReference type="EMBL" id="MBY8884886.1"/>
    </source>
</evidence>
<proteinExistence type="predicted"/>